<reference evidence="10 11" key="1">
    <citation type="submission" date="2016-08" db="EMBL/GenBank/DDBJ databases">
        <title>Genomes of anaerobic fungi encode conserved fungal cellulosomes for biomass hydrolysis.</title>
        <authorList>
            <consortium name="DOE Joint Genome Institute"/>
            <person name="Haitjema C.H."/>
            <person name="Gilmore S.P."/>
            <person name="Henske J.K."/>
            <person name="Solomon K.V."/>
            <person name="De Groot R."/>
            <person name="Kuo A."/>
            <person name="Mondo S.J."/>
            <person name="Salamov A.A."/>
            <person name="Labutti K."/>
            <person name="Zhao Z."/>
            <person name="Chiniquy J."/>
            <person name="Barry K."/>
            <person name="Brewer H.M."/>
            <person name="Purvine S.O."/>
            <person name="Wright A.T."/>
            <person name="Boxma B."/>
            <person name="Van Alen T."/>
            <person name="Hackstein J.H."/>
            <person name="Baker S.E."/>
            <person name="Grigoriev I.V."/>
            <person name="O'Malley M.A."/>
        </authorList>
    </citation>
    <scope>NUCLEOTIDE SEQUENCE [LARGE SCALE GENOMIC DNA]</scope>
    <source>
        <strain evidence="11">finn</strain>
    </source>
</reference>
<reference evidence="10 11" key="2">
    <citation type="submission" date="2016-08" db="EMBL/GenBank/DDBJ databases">
        <title>Pervasive Adenine N6-methylation of Active Genes in Fungi.</title>
        <authorList>
            <consortium name="DOE Joint Genome Institute"/>
            <person name="Mondo S.J."/>
            <person name="Dannebaum R.O."/>
            <person name="Kuo R.C."/>
            <person name="Labutti K."/>
            <person name="Haridas S."/>
            <person name="Kuo A."/>
            <person name="Salamov A."/>
            <person name="Ahrendt S.R."/>
            <person name="Lipzen A."/>
            <person name="Sullivan W."/>
            <person name="Andreopoulos W.B."/>
            <person name="Clum A."/>
            <person name="Lindquist E."/>
            <person name="Daum C."/>
            <person name="Ramamoorthy G.K."/>
            <person name="Gryganskyi A."/>
            <person name="Culley D."/>
            <person name="Magnuson J.K."/>
            <person name="James T.Y."/>
            <person name="O'Malley M.A."/>
            <person name="Stajich J.E."/>
            <person name="Spatafora J.W."/>
            <person name="Visel A."/>
            <person name="Grigoriev I.V."/>
        </authorList>
    </citation>
    <scope>NUCLEOTIDE SEQUENCE [LARGE SCALE GENOMIC DNA]</scope>
    <source>
        <strain evidence="11">finn</strain>
    </source>
</reference>
<accession>A0A1Y1VEY3</accession>
<evidence type="ECO:0000256" key="2">
    <source>
        <dbReference type="ARBA" id="ARBA00022723"/>
    </source>
</evidence>
<keyword evidence="4 7" id="KW-0863">Zinc-finger</keyword>
<dbReference type="SUPFAM" id="SSF57667">
    <property type="entry name" value="beta-beta-alpha zinc fingers"/>
    <property type="match status" value="2"/>
</dbReference>
<evidence type="ECO:0000313" key="10">
    <source>
        <dbReference type="EMBL" id="ORX54674.1"/>
    </source>
</evidence>
<feature type="domain" description="C2H2-type" evidence="9">
    <location>
        <begin position="5"/>
        <end position="34"/>
    </location>
</feature>
<feature type="domain" description="C2H2-type" evidence="9">
    <location>
        <begin position="63"/>
        <end position="96"/>
    </location>
</feature>
<feature type="region of interest" description="Disordered" evidence="8">
    <location>
        <begin position="134"/>
        <end position="170"/>
    </location>
</feature>
<keyword evidence="2" id="KW-0479">Metal-binding</keyword>
<dbReference type="Proteomes" id="UP000193719">
    <property type="component" value="Unassembled WGS sequence"/>
</dbReference>
<dbReference type="Pfam" id="PF00096">
    <property type="entry name" value="zf-C2H2"/>
    <property type="match status" value="3"/>
</dbReference>
<dbReference type="InterPro" id="IPR013087">
    <property type="entry name" value="Znf_C2H2_type"/>
</dbReference>
<evidence type="ECO:0000256" key="5">
    <source>
        <dbReference type="ARBA" id="ARBA00022833"/>
    </source>
</evidence>
<dbReference type="OrthoDB" id="4748970at2759"/>
<evidence type="ECO:0000256" key="3">
    <source>
        <dbReference type="ARBA" id="ARBA00022737"/>
    </source>
</evidence>
<gene>
    <name evidence="10" type="ORF">BCR36DRAFT_282397</name>
</gene>
<evidence type="ECO:0000256" key="7">
    <source>
        <dbReference type="PROSITE-ProRule" id="PRU00042"/>
    </source>
</evidence>
<feature type="compositionally biased region" description="Low complexity" evidence="8">
    <location>
        <begin position="95"/>
        <end position="116"/>
    </location>
</feature>
<dbReference type="GO" id="GO:0000785">
    <property type="term" value="C:chromatin"/>
    <property type="evidence" value="ECO:0007669"/>
    <property type="project" value="TreeGrafter"/>
</dbReference>
<comment type="caution">
    <text evidence="10">The sequence shown here is derived from an EMBL/GenBank/DDBJ whole genome shotgun (WGS) entry which is preliminary data.</text>
</comment>
<dbReference type="GO" id="GO:0000981">
    <property type="term" value="F:DNA-binding transcription factor activity, RNA polymerase II-specific"/>
    <property type="evidence" value="ECO:0007669"/>
    <property type="project" value="InterPro"/>
</dbReference>
<keyword evidence="6" id="KW-0539">Nucleus</keyword>
<dbReference type="PANTHER" id="PTHR40626">
    <property type="entry name" value="MIP31509P"/>
    <property type="match status" value="1"/>
</dbReference>
<proteinExistence type="predicted"/>
<dbReference type="InterPro" id="IPR036236">
    <property type="entry name" value="Znf_C2H2_sf"/>
</dbReference>
<dbReference type="GO" id="GO:0005634">
    <property type="term" value="C:nucleus"/>
    <property type="evidence" value="ECO:0007669"/>
    <property type="project" value="UniProtKB-SubCell"/>
</dbReference>
<comment type="subcellular location">
    <subcellularLocation>
        <location evidence="1">Nucleus</location>
    </subcellularLocation>
</comment>
<dbReference type="FunFam" id="3.30.160.60:FF:000624">
    <property type="entry name" value="zinc finger protein 697"/>
    <property type="match status" value="1"/>
</dbReference>
<organism evidence="10 11">
    <name type="scientific">Piromyces finnis</name>
    <dbReference type="NCBI Taxonomy" id="1754191"/>
    <lineage>
        <taxon>Eukaryota</taxon>
        <taxon>Fungi</taxon>
        <taxon>Fungi incertae sedis</taxon>
        <taxon>Chytridiomycota</taxon>
        <taxon>Chytridiomycota incertae sedis</taxon>
        <taxon>Neocallimastigomycetes</taxon>
        <taxon>Neocallimastigales</taxon>
        <taxon>Neocallimastigaceae</taxon>
        <taxon>Piromyces</taxon>
    </lineage>
</organism>
<protein>
    <recommendedName>
        <fullName evidence="9">C2H2-type domain-containing protein</fullName>
    </recommendedName>
</protein>
<dbReference type="STRING" id="1754191.A0A1Y1VEY3"/>
<evidence type="ECO:0000256" key="6">
    <source>
        <dbReference type="ARBA" id="ARBA00023242"/>
    </source>
</evidence>
<dbReference type="PANTHER" id="PTHR40626:SF31">
    <property type="entry name" value="TRANSCRIPTIONAL ACTIVATOR_REPRESSOR MOT3"/>
    <property type="match status" value="1"/>
</dbReference>
<evidence type="ECO:0000259" key="9">
    <source>
        <dbReference type="PROSITE" id="PS50157"/>
    </source>
</evidence>
<feature type="domain" description="C2H2-type" evidence="9">
    <location>
        <begin position="35"/>
        <end position="62"/>
    </location>
</feature>
<dbReference type="GO" id="GO:0000978">
    <property type="term" value="F:RNA polymerase II cis-regulatory region sequence-specific DNA binding"/>
    <property type="evidence" value="ECO:0007669"/>
    <property type="project" value="InterPro"/>
</dbReference>
<dbReference type="PROSITE" id="PS00028">
    <property type="entry name" value="ZINC_FINGER_C2H2_1"/>
    <property type="match status" value="2"/>
</dbReference>
<keyword evidence="11" id="KW-1185">Reference proteome</keyword>
<dbReference type="FunFam" id="3.30.160.60:FF:000446">
    <property type="entry name" value="Zinc finger protein"/>
    <property type="match status" value="1"/>
</dbReference>
<keyword evidence="5" id="KW-0862">Zinc</keyword>
<evidence type="ECO:0000256" key="1">
    <source>
        <dbReference type="ARBA" id="ARBA00004123"/>
    </source>
</evidence>
<evidence type="ECO:0000313" key="11">
    <source>
        <dbReference type="Proteomes" id="UP000193719"/>
    </source>
</evidence>
<dbReference type="Gene3D" id="3.30.160.60">
    <property type="entry name" value="Classic Zinc Finger"/>
    <property type="match status" value="3"/>
</dbReference>
<dbReference type="SMART" id="SM00355">
    <property type="entry name" value="ZnF_C2H2"/>
    <property type="match status" value="3"/>
</dbReference>
<dbReference type="AlphaFoldDB" id="A0A1Y1VEY3"/>
<evidence type="ECO:0000256" key="8">
    <source>
        <dbReference type="SAM" id="MobiDB-lite"/>
    </source>
</evidence>
<dbReference type="InterPro" id="IPR051059">
    <property type="entry name" value="VerF-like"/>
</dbReference>
<feature type="region of interest" description="Disordered" evidence="8">
    <location>
        <begin position="83"/>
        <end position="117"/>
    </location>
</feature>
<evidence type="ECO:0000256" key="4">
    <source>
        <dbReference type="ARBA" id="ARBA00022771"/>
    </source>
</evidence>
<sequence>MSSSLKCPEPNCNKVFTRAYNLKSHQLSHSGVRPYQCSTCQTSFVRKHDLKRHERLHSGIKPYVCEICKRGFYRSDALARHERSGTCSGSHHHNNTNTNTNPTSSKASKSSLMTKTQSLPSLSSANFNLGQQQAYSSPKISSPLVSTSGKTTINQSSNLSKTTTPPKIPK</sequence>
<dbReference type="PROSITE" id="PS50157">
    <property type="entry name" value="ZINC_FINGER_C2H2_2"/>
    <property type="match status" value="3"/>
</dbReference>
<keyword evidence="3" id="KW-0677">Repeat</keyword>
<name>A0A1Y1VEY3_9FUNG</name>
<dbReference type="EMBL" id="MCFH01000010">
    <property type="protein sequence ID" value="ORX54674.1"/>
    <property type="molecule type" value="Genomic_DNA"/>
</dbReference>
<dbReference type="GO" id="GO:0008270">
    <property type="term" value="F:zinc ion binding"/>
    <property type="evidence" value="ECO:0007669"/>
    <property type="project" value="UniProtKB-KW"/>
</dbReference>